<proteinExistence type="predicted"/>
<reference evidence="6" key="1">
    <citation type="journal article" date="2020" name="Fungal Divers.">
        <title>Resolving the Mortierellaceae phylogeny through synthesis of multi-gene phylogenetics and phylogenomics.</title>
        <authorList>
            <person name="Vandepol N."/>
            <person name="Liber J."/>
            <person name="Desiro A."/>
            <person name="Na H."/>
            <person name="Kennedy M."/>
            <person name="Barry K."/>
            <person name="Grigoriev I.V."/>
            <person name="Miller A.N."/>
            <person name="O'Donnell K."/>
            <person name="Stajich J.E."/>
            <person name="Bonito G."/>
        </authorList>
    </citation>
    <scope>NUCLEOTIDE SEQUENCE</scope>
    <source>
        <strain evidence="6">REB-010B</strain>
    </source>
</reference>
<organism evidence="6 7">
    <name type="scientific">Dissophora globulifera</name>
    <dbReference type="NCBI Taxonomy" id="979702"/>
    <lineage>
        <taxon>Eukaryota</taxon>
        <taxon>Fungi</taxon>
        <taxon>Fungi incertae sedis</taxon>
        <taxon>Mucoromycota</taxon>
        <taxon>Mortierellomycotina</taxon>
        <taxon>Mortierellomycetes</taxon>
        <taxon>Mortierellales</taxon>
        <taxon>Mortierellaceae</taxon>
        <taxon>Dissophora</taxon>
    </lineage>
</organism>
<dbReference type="SUPFAM" id="SSF103473">
    <property type="entry name" value="MFS general substrate transporter"/>
    <property type="match status" value="2"/>
</dbReference>
<feature type="transmembrane region" description="Helical" evidence="5">
    <location>
        <begin position="713"/>
        <end position="733"/>
    </location>
</feature>
<feature type="transmembrane region" description="Helical" evidence="5">
    <location>
        <begin position="413"/>
        <end position="433"/>
    </location>
</feature>
<evidence type="ECO:0008006" key="8">
    <source>
        <dbReference type="Google" id="ProtNLM"/>
    </source>
</evidence>
<evidence type="ECO:0000256" key="4">
    <source>
        <dbReference type="ARBA" id="ARBA00023136"/>
    </source>
</evidence>
<evidence type="ECO:0000313" key="6">
    <source>
        <dbReference type="EMBL" id="KAG0329257.1"/>
    </source>
</evidence>
<gene>
    <name evidence="6" type="ORF">BGZ99_002805</name>
</gene>
<evidence type="ECO:0000256" key="2">
    <source>
        <dbReference type="ARBA" id="ARBA00022692"/>
    </source>
</evidence>
<feature type="transmembrane region" description="Helical" evidence="5">
    <location>
        <begin position="201"/>
        <end position="222"/>
    </location>
</feature>
<feature type="transmembrane region" description="Helical" evidence="5">
    <location>
        <begin position="808"/>
        <end position="835"/>
    </location>
</feature>
<dbReference type="InterPro" id="IPR036259">
    <property type="entry name" value="MFS_trans_sf"/>
</dbReference>
<feature type="transmembrane region" description="Helical" evidence="5">
    <location>
        <begin position="581"/>
        <end position="600"/>
    </location>
</feature>
<feature type="transmembrane region" description="Helical" evidence="5">
    <location>
        <begin position="948"/>
        <end position="969"/>
    </location>
</feature>
<evidence type="ECO:0000313" key="7">
    <source>
        <dbReference type="Proteomes" id="UP000738325"/>
    </source>
</evidence>
<accession>A0A9P6V0G1</accession>
<dbReference type="EMBL" id="JAAAIP010000019">
    <property type="protein sequence ID" value="KAG0329257.1"/>
    <property type="molecule type" value="Genomic_DNA"/>
</dbReference>
<name>A0A9P6V0G1_9FUNG</name>
<sequence>MAHNTSVQDSHDDISAEARPLLEDAPSHYSAVPPTETPAPALAVTDEELEREWLAEIKQRPWFRRPSIFWMMPFMVALGIVIGIMSSPLEQLYIKIICKDYLSHEHDDLSSTLLANVSSYMASAGSLPTDDRCQSREVLALSAQVTGRLQAITGIILLFTLAKWTTLSDIFGRKFLLMVSLCSISSSLLLTWFAASDYNPFGYRIVYFDAVLQGLVAGGPLIKPALFSYIADCTATKDRSISLGYMLISYACGGIIGPYLGGHIVKLTEDLIIIIRICLVGNAILLMFLFVMPESLRKKRDVPSVAAALVDVALGDTMETESIEASKKKVPFLASMQDSLARGFHVIWEPLLIFKPGKVPVSAKVPSRYSLLLLVGGYQLVHLSTIGVRVLFIPMTNLVFKWTAYEDGIFYSFSGLCSFLVFLGVFPLMQFLYKRWIGSKTSQIALPTDDIPQSSGLETGQEPPATASTADTKAAAEALEALKMDSSFFLSGTFLYVITFITVPLFMSVPVLFIVNPITAAESEPLLADTWTEEETPTLLGARRDTSTTLTGDTEAQTGILDETTRLAALQSLPWYKRPSLAWMLPLVLLLGVVMGIGMAPQEQLIIKIVCKEHFKDTDVPLLGSSLTNTSAVLGMSSSQGGSLSDDPCYTPAVQALAALVMGRIRSLKYATADCTAREGRSLAIGFMMVSLSVGLIVGPVLGGYLIEVTGDVSSAVIIAIGVQCFLIFYVVVLPESLPAGVREHLKGTQTDSTDGSVVSGVTKSKGEKESILDRMKNGLLTTLDPLLLFLPGRLETSSDVNVPPSQYTLLILVVAYGFLQFSLNGNATIIIPYTNVVFQWTTLEDGIYYSVMGAASFIVYTAIFPGLQKLYKFVYEKESVSQLPDVSIGNSESQSTEEELQSSTALAKDIATRNKSVWNDLTFFIFGCVLYVVGYLIVPLIETEATLYISCCIRALASVCVPAFTSLVTSYVPIHQTGKALGGICVLDTIILTVSALVYGWVFSKTSVTMPSAVFLVSTAFTLFATLAGLYIWNAYRRNDEAKK</sequence>
<dbReference type="AlphaFoldDB" id="A0A9P6V0G1"/>
<dbReference type="GO" id="GO:0016020">
    <property type="term" value="C:membrane"/>
    <property type="evidence" value="ECO:0007669"/>
    <property type="project" value="UniProtKB-SubCell"/>
</dbReference>
<dbReference type="InterPro" id="IPR011701">
    <property type="entry name" value="MFS"/>
</dbReference>
<dbReference type="PANTHER" id="PTHR23507:SF1">
    <property type="entry name" value="FI18259P1-RELATED"/>
    <property type="match status" value="1"/>
</dbReference>
<dbReference type="GO" id="GO:0022857">
    <property type="term" value="F:transmembrane transporter activity"/>
    <property type="evidence" value="ECO:0007669"/>
    <property type="project" value="InterPro"/>
</dbReference>
<feature type="transmembrane region" description="Helical" evidence="5">
    <location>
        <begin position="175"/>
        <end position="195"/>
    </location>
</feature>
<dbReference type="OrthoDB" id="3026777at2759"/>
<feature type="transmembrane region" description="Helical" evidence="5">
    <location>
        <begin position="371"/>
        <end position="393"/>
    </location>
</feature>
<evidence type="ECO:0000256" key="5">
    <source>
        <dbReference type="SAM" id="Phobius"/>
    </source>
</evidence>
<protein>
    <recommendedName>
        <fullName evidence="8">Major facilitator superfamily (MFS) profile domain-containing protein</fullName>
    </recommendedName>
</protein>
<feature type="transmembrane region" description="Helical" evidence="5">
    <location>
        <begin position="922"/>
        <end position="942"/>
    </location>
</feature>
<feature type="transmembrane region" description="Helical" evidence="5">
    <location>
        <begin position="981"/>
        <end position="1003"/>
    </location>
</feature>
<keyword evidence="2 5" id="KW-0812">Transmembrane</keyword>
<dbReference type="PANTHER" id="PTHR23507">
    <property type="entry name" value="ZGC:174356"/>
    <property type="match status" value="1"/>
</dbReference>
<evidence type="ECO:0000256" key="1">
    <source>
        <dbReference type="ARBA" id="ARBA00004141"/>
    </source>
</evidence>
<dbReference type="Proteomes" id="UP000738325">
    <property type="component" value="Unassembled WGS sequence"/>
</dbReference>
<feature type="transmembrane region" description="Helical" evidence="5">
    <location>
        <begin position="847"/>
        <end position="868"/>
    </location>
</feature>
<feature type="transmembrane region" description="Helical" evidence="5">
    <location>
        <begin position="1015"/>
        <end position="1037"/>
    </location>
</feature>
<comment type="subcellular location">
    <subcellularLocation>
        <location evidence="1">Membrane</location>
        <topology evidence="1">Multi-pass membrane protein</topology>
    </subcellularLocation>
</comment>
<feature type="transmembrane region" description="Helical" evidence="5">
    <location>
        <begin position="271"/>
        <end position="291"/>
    </location>
</feature>
<feature type="transmembrane region" description="Helical" evidence="5">
    <location>
        <begin position="493"/>
        <end position="515"/>
    </location>
</feature>
<evidence type="ECO:0000256" key="3">
    <source>
        <dbReference type="ARBA" id="ARBA00022989"/>
    </source>
</evidence>
<keyword evidence="4 5" id="KW-0472">Membrane</keyword>
<feature type="transmembrane region" description="Helical" evidence="5">
    <location>
        <begin position="145"/>
        <end position="163"/>
    </location>
</feature>
<feature type="transmembrane region" description="Helical" evidence="5">
    <location>
        <begin position="683"/>
        <end position="707"/>
    </location>
</feature>
<feature type="transmembrane region" description="Helical" evidence="5">
    <location>
        <begin position="68"/>
        <end position="85"/>
    </location>
</feature>
<comment type="caution">
    <text evidence="6">The sequence shown here is derived from an EMBL/GenBank/DDBJ whole genome shotgun (WGS) entry which is preliminary data.</text>
</comment>
<feature type="transmembrane region" description="Helical" evidence="5">
    <location>
        <begin position="243"/>
        <end position="265"/>
    </location>
</feature>
<dbReference type="Gene3D" id="1.20.1250.20">
    <property type="entry name" value="MFS general substrate transporter like domains"/>
    <property type="match status" value="2"/>
</dbReference>
<keyword evidence="3 5" id="KW-1133">Transmembrane helix</keyword>
<keyword evidence="7" id="KW-1185">Reference proteome</keyword>
<dbReference type="Pfam" id="PF07690">
    <property type="entry name" value="MFS_1"/>
    <property type="match status" value="2"/>
</dbReference>